<comment type="caution">
    <text evidence="1">The sequence shown here is derived from an EMBL/GenBank/DDBJ whole genome shotgun (WGS) entry which is preliminary data.</text>
</comment>
<reference evidence="1 2" key="1">
    <citation type="journal article" date="2022" name="DNA Res.">
        <title>Chromosomal-level genome assembly of the orchid tree Bauhinia variegata (Leguminosae; Cercidoideae) supports the allotetraploid origin hypothesis of Bauhinia.</title>
        <authorList>
            <person name="Zhong Y."/>
            <person name="Chen Y."/>
            <person name="Zheng D."/>
            <person name="Pang J."/>
            <person name="Liu Y."/>
            <person name="Luo S."/>
            <person name="Meng S."/>
            <person name="Qian L."/>
            <person name="Wei D."/>
            <person name="Dai S."/>
            <person name="Zhou R."/>
        </authorList>
    </citation>
    <scope>NUCLEOTIDE SEQUENCE [LARGE SCALE GENOMIC DNA]</scope>
    <source>
        <strain evidence="1">BV-YZ2020</strain>
    </source>
</reference>
<dbReference type="Proteomes" id="UP000828941">
    <property type="component" value="Chromosome 13"/>
</dbReference>
<protein>
    <submittedName>
        <fullName evidence="1">Uncharacterized protein</fullName>
    </submittedName>
</protein>
<sequence length="644" mass="71202">MPSSESPATSDGESDPSIEVYESDVDANMSEEQDSKEEVDVEEEENEEEEEEGEGEEEEELEHQGEESVSPASAEKSPKDLGKHMEFEGQDGNLRLPSSVAENPGVMLPSSRLTMEKKNAQVKVSVPSPEMIPMKKGEFHPNEEISSAPKSINQIRQLEMQSRDDNKQIESRFIVPDTSSRSLSPSADMKDGNKRQAIICSFFAKGWCIKGGSCRFLHVKDNVSNTGQQAERDLVNADHKREVQPEEGFRDNSERSPIPGTSVPSTASMGSTSLYSSELSSKQTIQNKQEACQNSRANSRDRLFPENGFSFHPSKNYFSTNLSSYSNHKYSGYTSPFTSHLHYACRSTLSGSEWENLSLVSSSGVPLHSTGYRSKICSYNWEPSVPFQPSFFISSTSMSSPGAQYTTLHDKIEIPNIGDGSLKATILIQGSSNQASSQLRTYGESAVAGNQVADLNDDKSSVSSHKRSNENEPIKRCVPQEKDCLANETETTAGSYLHGQTGKMGMGENNFGVEDITRTEKDIRLQGEGSGQKTNRIDRDRKNSDIEVDSRIGGSVQKDPKVLKNFRVALVDLVKDLLKPTWHDGRLSKDAHILIVKKSVDKILSTLQPHQIPITLDNINHFVLVSRPKIAKLVDGYVNKYGKS</sequence>
<proteinExistence type="predicted"/>
<keyword evidence="2" id="KW-1185">Reference proteome</keyword>
<organism evidence="1 2">
    <name type="scientific">Bauhinia variegata</name>
    <name type="common">Purple orchid tree</name>
    <name type="synonym">Phanera variegata</name>
    <dbReference type="NCBI Taxonomy" id="167791"/>
    <lineage>
        <taxon>Eukaryota</taxon>
        <taxon>Viridiplantae</taxon>
        <taxon>Streptophyta</taxon>
        <taxon>Embryophyta</taxon>
        <taxon>Tracheophyta</taxon>
        <taxon>Spermatophyta</taxon>
        <taxon>Magnoliopsida</taxon>
        <taxon>eudicotyledons</taxon>
        <taxon>Gunneridae</taxon>
        <taxon>Pentapetalae</taxon>
        <taxon>rosids</taxon>
        <taxon>fabids</taxon>
        <taxon>Fabales</taxon>
        <taxon>Fabaceae</taxon>
        <taxon>Cercidoideae</taxon>
        <taxon>Cercideae</taxon>
        <taxon>Bauhiniinae</taxon>
        <taxon>Bauhinia</taxon>
    </lineage>
</organism>
<dbReference type="EMBL" id="CM039438">
    <property type="protein sequence ID" value="KAI4299408.1"/>
    <property type="molecule type" value="Genomic_DNA"/>
</dbReference>
<accession>A0ACB9KQ51</accession>
<evidence type="ECO:0000313" key="1">
    <source>
        <dbReference type="EMBL" id="KAI4299408.1"/>
    </source>
</evidence>
<evidence type="ECO:0000313" key="2">
    <source>
        <dbReference type="Proteomes" id="UP000828941"/>
    </source>
</evidence>
<name>A0ACB9KQ51_BAUVA</name>
<gene>
    <name evidence="1" type="ORF">L6164_032875</name>
</gene>